<comment type="caution">
    <text evidence="6">The sequence shown here is derived from an EMBL/GenBank/DDBJ whole genome shotgun (WGS) entry which is preliminary data.</text>
</comment>
<accession>A0A5D3EBB3</accession>
<comment type="similarity">
    <text evidence="1">Belongs to the membrane fusion protein (MFP) (TC 8.A.1) family.</text>
</comment>
<dbReference type="Gene3D" id="2.40.50.100">
    <property type="match status" value="1"/>
</dbReference>
<dbReference type="Pfam" id="PF25954">
    <property type="entry name" value="Beta-barrel_RND_2"/>
    <property type="match status" value="1"/>
</dbReference>
<evidence type="ECO:0000256" key="3">
    <source>
        <dbReference type="SAM" id="SignalP"/>
    </source>
</evidence>
<organism evidence="6 7">
    <name type="scientific">Bacteroides pyogenes</name>
    <dbReference type="NCBI Taxonomy" id="310300"/>
    <lineage>
        <taxon>Bacteria</taxon>
        <taxon>Pseudomonadati</taxon>
        <taxon>Bacteroidota</taxon>
        <taxon>Bacteroidia</taxon>
        <taxon>Bacteroidales</taxon>
        <taxon>Bacteroidaceae</taxon>
        <taxon>Bacteroides</taxon>
    </lineage>
</organism>
<dbReference type="InterPro" id="IPR058792">
    <property type="entry name" value="Beta-barrel_RND_2"/>
</dbReference>
<dbReference type="InterPro" id="IPR006143">
    <property type="entry name" value="RND_pump_MFP"/>
</dbReference>
<dbReference type="AlphaFoldDB" id="A0A5D3EBB3"/>
<dbReference type="RefSeq" id="WP_148730533.1">
    <property type="nucleotide sequence ID" value="NZ_CAMBON010000064.1"/>
</dbReference>
<evidence type="ECO:0000259" key="4">
    <source>
        <dbReference type="Pfam" id="PF25919"/>
    </source>
</evidence>
<dbReference type="PANTHER" id="PTHR30469:SF15">
    <property type="entry name" value="HLYD FAMILY OF SECRETION PROTEINS"/>
    <property type="match status" value="1"/>
</dbReference>
<feature type="domain" description="CusB-like barrel-sandwich hybrid" evidence="4">
    <location>
        <begin position="60"/>
        <end position="198"/>
    </location>
</feature>
<evidence type="ECO:0000313" key="6">
    <source>
        <dbReference type="EMBL" id="TYK33242.1"/>
    </source>
</evidence>
<dbReference type="GO" id="GO:1990281">
    <property type="term" value="C:efflux pump complex"/>
    <property type="evidence" value="ECO:0007669"/>
    <property type="project" value="TreeGrafter"/>
</dbReference>
<dbReference type="InterPro" id="IPR058790">
    <property type="entry name" value="BSH_CusB"/>
</dbReference>
<evidence type="ECO:0000256" key="1">
    <source>
        <dbReference type="ARBA" id="ARBA00009477"/>
    </source>
</evidence>
<keyword evidence="2" id="KW-0175">Coiled coil</keyword>
<dbReference type="Pfam" id="PF25919">
    <property type="entry name" value="BSH_CusB"/>
    <property type="match status" value="1"/>
</dbReference>
<dbReference type="NCBIfam" id="TIGR01730">
    <property type="entry name" value="RND_mfp"/>
    <property type="match status" value="1"/>
</dbReference>
<dbReference type="SUPFAM" id="SSF111369">
    <property type="entry name" value="HlyD-like secretion proteins"/>
    <property type="match status" value="1"/>
</dbReference>
<dbReference type="EMBL" id="VKLW01000018">
    <property type="protein sequence ID" value="TYK33242.1"/>
    <property type="molecule type" value="Genomic_DNA"/>
</dbReference>
<dbReference type="PROSITE" id="PS51257">
    <property type="entry name" value="PROKAR_LIPOPROTEIN"/>
    <property type="match status" value="1"/>
</dbReference>
<sequence>MKTIRTMILGMAAVSFFSACSSDATKKKEEAPVGVKVYSPAKLTADGLFVSGMVSARQTAIISTRNMGFVDKIYVKQGDRVTAGQLLIIVNSDDLKAKKAQAEAMVIEAEAAAKNAARDYERFKKLHSQKSVSDKELENIELNKTSIDAKKQMALQSLNEVKSMLAYTHIKAPFSGVVTQKKIDEGSMASPGMPLLVVEQSGEMDVQATVPENYVQYLNVGDSVKVDIKSLGRRIEGKISELSPSASLTGGQYAMKVAISAKDKANLRSGMYAGIFIPGKGNGESLRNILINESSVIRREQLTGVYVVGSGNHAVLRWVRLGKKMGEQIEVLSGLDENDRIIENVTGELYNGKSITVLK</sequence>
<dbReference type="GO" id="GO:0015562">
    <property type="term" value="F:efflux transmembrane transporter activity"/>
    <property type="evidence" value="ECO:0007669"/>
    <property type="project" value="TreeGrafter"/>
</dbReference>
<feature type="signal peptide" evidence="3">
    <location>
        <begin position="1"/>
        <end position="21"/>
    </location>
</feature>
<feature type="coiled-coil region" evidence="2">
    <location>
        <begin position="92"/>
        <end position="119"/>
    </location>
</feature>
<evidence type="ECO:0000256" key="2">
    <source>
        <dbReference type="SAM" id="Coils"/>
    </source>
</evidence>
<keyword evidence="3" id="KW-0732">Signal</keyword>
<reference evidence="6 7" key="1">
    <citation type="submission" date="2019-07" db="EMBL/GenBank/DDBJ databases">
        <title>Draft Genome Sequences of Bacteroides pyogenes Strains Isolated from the Uterus Holstein Dairy Cows with Metritis.</title>
        <authorList>
            <person name="Cunha F."/>
            <person name="Galvao K.N."/>
            <person name="Jeon S.J."/>
            <person name="Jeong K.C."/>
        </authorList>
    </citation>
    <scope>NUCLEOTIDE SEQUENCE [LARGE SCALE GENOMIC DNA]</scope>
    <source>
        <strain evidence="6 7">KG-31</strain>
    </source>
</reference>
<evidence type="ECO:0000259" key="5">
    <source>
        <dbReference type="Pfam" id="PF25954"/>
    </source>
</evidence>
<name>A0A5D3EBB3_9BACE</name>
<dbReference type="Proteomes" id="UP000324383">
    <property type="component" value="Unassembled WGS sequence"/>
</dbReference>
<feature type="domain" description="CusB-like beta-barrel" evidence="5">
    <location>
        <begin position="206"/>
        <end position="275"/>
    </location>
</feature>
<gene>
    <name evidence="6" type="ORF">FNJ60_09000</name>
</gene>
<dbReference type="Gene3D" id="2.40.30.170">
    <property type="match status" value="1"/>
</dbReference>
<feature type="chain" id="PRO_5030116211" evidence="3">
    <location>
        <begin position="22"/>
        <end position="359"/>
    </location>
</feature>
<evidence type="ECO:0000313" key="7">
    <source>
        <dbReference type="Proteomes" id="UP000324383"/>
    </source>
</evidence>
<dbReference type="Gene3D" id="2.40.420.20">
    <property type="match status" value="1"/>
</dbReference>
<protein>
    <submittedName>
        <fullName evidence="6">Efflux RND transporter periplasmic adaptor subunit</fullName>
    </submittedName>
</protein>
<proteinExistence type="inferred from homology"/>
<keyword evidence="7" id="KW-1185">Reference proteome</keyword>
<dbReference type="Gene3D" id="1.10.287.470">
    <property type="entry name" value="Helix hairpin bin"/>
    <property type="match status" value="1"/>
</dbReference>
<dbReference type="PANTHER" id="PTHR30469">
    <property type="entry name" value="MULTIDRUG RESISTANCE PROTEIN MDTA"/>
    <property type="match status" value="1"/>
</dbReference>